<keyword evidence="5" id="KW-0998">Cell outer membrane</keyword>
<sequence length="541" mass="60009">MGALVNNFKMKMTMKKIVRKKLLLSIMTSLLLVGMSCSDLDETPDYISPDSFYKSANELKLGVNAIYDDLTMGNSDWFNYFYNRYVFECLVGFQVGWEKQPLQYNLGNVTGQDDVIEAYWGQSYRSINRANEILAVAETIVDPANAELIARLKGEAYFLRAFYYYGLLSYFDNAPLTTEGTKDLSNLASNSGGTRAIIDLIYSDCAAAIAVLPNAYTGADLGRANKWAAKTLLMKAQLWDKKWAEAKVTAEDIINNSGLTLFSDFSYNFDTDHENMGERIFEGQVSAKANANEYSNHSAHFNPEDLPTDDGGAGWSWLSATQDFRAAYDDGDKRIAGTFVESYPTARTAKTAAGAYPIVRWSKTASYNLSRFGGIVDPNANPENPTELVFGKAWSGKITEMHVGGSWTATEKNTIYLRLADVLLGHSEACNESQTGDATTGINAVRDRAGLSPVGALGQSAMRDAIVAERMQEFVFEQVLYPELRRKSTFGGTPDYLGDYITHYSNLYNVGRTPKAKDYVLPIPLKEILGNKNVTQNPQWQ</sequence>
<dbReference type="InterPro" id="IPR012944">
    <property type="entry name" value="SusD_RagB_dom"/>
</dbReference>
<dbReference type="Pfam" id="PF14322">
    <property type="entry name" value="SusD-like_3"/>
    <property type="match status" value="1"/>
</dbReference>
<evidence type="ECO:0000256" key="5">
    <source>
        <dbReference type="ARBA" id="ARBA00023237"/>
    </source>
</evidence>
<evidence type="ECO:0000256" key="1">
    <source>
        <dbReference type="ARBA" id="ARBA00004442"/>
    </source>
</evidence>
<feature type="domain" description="SusD-like N-terminal" evidence="7">
    <location>
        <begin position="108"/>
        <end position="235"/>
    </location>
</feature>
<accession>A0A1M5RHC6</accession>
<keyword evidence="4" id="KW-0472">Membrane</keyword>
<evidence type="ECO:0000256" key="4">
    <source>
        <dbReference type="ARBA" id="ARBA00023136"/>
    </source>
</evidence>
<dbReference type="SUPFAM" id="SSF48452">
    <property type="entry name" value="TPR-like"/>
    <property type="match status" value="1"/>
</dbReference>
<organism evidence="8 9">
    <name type="scientific">Chryseolinea serpens</name>
    <dbReference type="NCBI Taxonomy" id="947013"/>
    <lineage>
        <taxon>Bacteria</taxon>
        <taxon>Pseudomonadati</taxon>
        <taxon>Bacteroidota</taxon>
        <taxon>Cytophagia</taxon>
        <taxon>Cytophagales</taxon>
        <taxon>Fulvivirgaceae</taxon>
        <taxon>Chryseolinea</taxon>
    </lineage>
</organism>
<dbReference type="GO" id="GO:0009279">
    <property type="term" value="C:cell outer membrane"/>
    <property type="evidence" value="ECO:0007669"/>
    <property type="project" value="UniProtKB-SubCell"/>
</dbReference>
<dbReference type="EMBL" id="FQWQ01000002">
    <property type="protein sequence ID" value="SHH25530.1"/>
    <property type="molecule type" value="Genomic_DNA"/>
</dbReference>
<comment type="similarity">
    <text evidence="2">Belongs to the SusD family.</text>
</comment>
<protein>
    <submittedName>
        <fullName evidence="8">Starch-binding associating with outer membrane</fullName>
    </submittedName>
</protein>
<gene>
    <name evidence="8" type="ORF">SAMN04488109_3389</name>
</gene>
<dbReference type="Proteomes" id="UP000184212">
    <property type="component" value="Unassembled WGS sequence"/>
</dbReference>
<reference evidence="8 9" key="1">
    <citation type="submission" date="2016-11" db="EMBL/GenBank/DDBJ databases">
        <authorList>
            <person name="Jaros S."/>
            <person name="Januszkiewicz K."/>
            <person name="Wedrychowicz H."/>
        </authorList>
    </citation>
    <scope>NUCLEOTIDE SEQUENCE [LARGE SCALE GENOMIC DNA]</scope>
    <source>
        <strain evidence="8 9">DSM 24574</strain>
    </source>
</reference>
<proteinExistence type="inferred from homology"/>
<keyword evidence="3" id="KW-0732">Signal</keyword>
<evidence type="ECO:0000259" key="6">
    <source>
        <dbReference type="Pfam" id="PF07980"/>
    </source>
</evidence>
<dbReference type="Pfam" id="PF07980">
    <property type="entry name" value="SusD_RagB"/>
    <property type="match status" value="1"/>
</dbReference>
<dbReference type="STRING" id="947013.SAMN04488109_3389"/>
<keyword evidence="9" id="KW-1185">Reference proteome</keyword>
<evidence type="ECO:0000256" key="2">
    <source>
        <dbReference type="ARBA" id="ARBA00006275"/>
    </source>
</evidence>
<evidence type="ECO:0000259" key="7">
    <source>
        <dbReference type="Pfam" id="PF14322"/>
    </source>
</evidence>
<feature type="domain" description="RagB/SusD" evidence="6">
    <location>
        <begin position="278"/>
        <end position="540"/>
    </location>
</feature>
<name>A0A1M5RHC6_9BACT</name>
<comment type="subcellular location">
    <subcellularLocation>
        <location evidence="1">Cell outer membrane</location>
    </subcellularLocation>
</comment>
<dbReference type="Gene3D" id="1.25.40.390">
    <property type="match status" value="1"/>
</dbReference>
<evidence type="ECO:0000256" key="3">
    <source>
        <dbReference type="ARBA" id="ARBA00022729"/>
    </source>
</evidence>
<dbReference type="AlphaFoldDB" id="A0A1M5RHC6"/>
<dbReference type="InterPro" id="IPR033985">
    <property type="entry name" value="SusD-like_N"/>
</dbReference>
<evidence type="ECO:0000313" key="8">
    <source>
        <dbReference type="EMBL" id="SHH25530.1"/>
    </source>
</evidence>
<evidence type="ECO:0000313" key="9">
    <source>
        <dbReference type="Proteomes" id="UP000184212"/>
    </source>
</evidence>
<dbReference type="InterPro" id="IPR011990">
    <property type="entry name" value="TPR-like_helical_dom_sf"/>
</dbReference>